<reference evidence="1" key="1">
    <citation type="submission" date="2018-08" db="EMBL/GenBank/DDBJ databases">
        <authorList>
            <person name="Rossello M."/>
        </authorList>
    </citation>
    <scope>NUCLEOTIDE SEQUENCE [LARGE SCALE GENOMIC DNA]</scope>
    <source>
        <strain evidence="1">cv. Chinese Spring</strain>
    </source>
</reference>
<dbReference type="Gramene" id="TraesCLE_scaffold_048806_01G000200.1">
    <property type="protein sequence ID" value="TraesCLE_scaffold_048806_01G000200.1"/>
    <property type="gene ID" value="TraesCLE_scaffold_048806_01G000200"/>
</dbReference>
<dbReference type="Gramene" id="TraesMAC2A03G00621150.1">
    <property type="protein sequence ID" value="TraesMAC2A03G00621150.1.CDS1"/>
    <property type="gene ID" value="TraesMAC2A03G00621150"/>
</dbReference>
<dbReference type="Gramene" id="TraesPARA_EIv1.0_0434570.1">
    <property type="protein sequence ID" value="TraesPARA_EIv1.0_0434570.1.CDS1"/>
    <property type="gene ID" value="TraesPARA_EIv1.0_0434570"/>
</dbReference>
<accession>A0A3B6ATU9</accession>
<dbReference type="PANTHER" id="PTHR33085:SF142">
    <property type="entry name" value="DUF1618 DOMAIN-CONTAINING PROTEIN"/>
    <property type="match status" value="1"/>
</dbReference>
<dbReference type="EnsemblPlants" id="TraesCS2A02G139000.1">
    <property type="protein sequence ID" value="TraesCS2A02G139000.1.cds1"/>
    <property type="gene ID" value="TraesCS2A02G139000"/>
</dbReference>
<dbReference type="Gramene" id="TraesSTA2A03G00621290.1">
    <property type="protein sequence ID" value="TraesSTA2A03G00621290.1.CDS1"/>
    <property type="gene ID" value="TraesSTA2A03G00621290"/>
</dbReference>
<dbReference type="Gramene" id="TraesARI2A03G00629570.1">
    <property type="protein sequence ID" value="TraesARI2A03G00629570.1.CDS1"/>
    <property type="gene ID" value="TraesARI2A03G00629570"/>
</dbReference>
<dbReference type="Gramene" id="TraesROB_scaffold_094919_01G000200.1">
    <property type="protein sequence ID" value="TraesROB_scaffold_094919_01G000200.1"/>
    <property type="gene ID" value="TraesROB_scaffold_094919_01G000200"/>
</dbReference>
<dbReference type="Gramene" id="TraesCAD_scaffold_093270_01G000200.1">
    <property type="protein sequence ID" value="TraesCAD_scaffold_093270_01G000200.1"/>
    <property type="gene ID" value="TraesCAD_scaffold_093270_01G000200"/>
</dbReference>
<evidence type="ECO:0008006" key="3">
    <source>
        <dbReference type="Google" id="ProtNLM"/>
    </source>
</evidence>
<dbReference type="OrthoDB" id="10604025at2759"/>
<name>A0A3B6ATU9_WHEAT</name>
<dbReference type="OMA" id="LTMFRAK"/>
<dbReference type="Gramene" id="TraesWEE_scaffold_132891_01G000200.1">
    <property type="protein sequence ID" value="TraesWEE_scaffold_132891_01G000200.1"/>
    <property type="gene ID" value="TraesWEE_scaffold_132891_01G000200"/>
</dbReference>
<dbReference type="Gramene" id="TraesSYM2A03G00629040.1">
    <property type="protein sequence ID" value="TraesSYM2A03G00629040.1.CDS1"/>
    <property type="gene ID" value="TraesSYM2A03G00629040"/>
</dbReference>
<reference evidence="1" key="2">
    <citation type="submission" date="2018-10" db="UniProtKB">
        <authorList>
            <consortium name="EnsemblPlants"/>
        </authorList>
    </citation>
    <scope>IDENTIFICATION</scope>
</reference>
<organism evidence="1">
    <name type="scientific">Triticum aestivum</name>
    <name type="common">Wheat</name>
    <dbReference type="NCBI Taxonomy" id="4565"/>
    <lineage>
        <taxon>Eukaryota</taxon>
        <taxon>Viridiplantae</taxon>
        <taxon>Streptophyta</taxon>
        <taxon>Embryophyta</taxon>
        <taxon>Tracheophyta</taxon>
        <taxon>Spermatophyta</taxon>
        <taxon>Magnoliopsida</taxon>
        <taxon>Liliopsida</taxon>
        <taxon>Poales</taxon>
        <taxon>Poaceae</taxon>
        <taxon>BOP clade</taxon>
        <taxon>Pooideae</taxon>
        <taxon>Triticodae</taxon>
        <taxon>Triticeae</taxon>
        <taxon>Triticinae</taxon>
        <taxon>Triticum</taxon>
    </lineage>
</organism>
<dbReference type="PANTHER" id="PTHR33085">
    <property type="entry name" value="OS12G0113100 PROTEIN-RELATED"/>
    <property type="match status" value="1"/>
</dbReference>
<dbReference type="Gramene" id="TraesRN2A0100245600.1">
    <property type="protein sequence ID" value="TraesRN2A0100245600.1"/>
    <property type="gene ID" value="TraesRN2A0100245600"/>
</dbReference>
<dbReference type="InterPro" id="IPR012871">
    <property type="entry name" value="DUF1668_ORYSA"/>
</dbReference>
<proteinExistence type="predicted"/>
<dbReference type="Gramene" id="TraesJUL2A03G00626940.1">
    <property type="protein sequence ID" value="TraesJUL2A03G00626940.1.CDS1"/>
    <property type="gene ID" value="TraesJUL2A03G00626940"/>
</dbReference>
<dbReference type="Gramene" id="TraesLAC2A03G00626670.1">
    <property type="protein sequence ID" value="TraesLAC2A03G00626670.1.CDS1"/>
    <property type="gene ID" value="TraesLAC2A03G00626670"/>
</dbReference>
<dbReference type="Gramene" id="TraesCS2A03G0284400.1">
    <property type="protein sequence ID" value="TraesCS2A03G0284400.1.CDS1"/>
    <property type="gene ID" value="TraesCS2A03G0284400"/>
</dbReference>
<dbReference type="Gramene" id="TraesNOR2A03G00631200.1">
    <property type="protein sequence ID" value="TraesNOR2A03G00631200.1.CDS1"/>
    <property type="gene ID" value="TraesNOR2A03G00631200"/>
</dbReference>
<keyword evidence="2" id="KW-1185">Reference proteome</keyword>
<evidence type="ECO:0000313" key="2">
    <source>
        <dbReference type="Proteomes" id="UP000019116"/>
    </source>
</evidence>
<dbReference type="AlphaFoldDB" id="A0A3B6ATU9"/>
<protein>
    <recommendedName>
        <fullName evidence="3">DUF1618 domain-containing protein</fullName>
    </recommendedName>
</protein>
<dbReference type="Pfam" id="PF07893">
    <property type="entry name" value="DUF1668"/>
    <property type="match status" value="1"/>
</dbReference>
<dbReference type="Gramene" id="TraesCS2A02G139000.1">
    <property type="protein sequence ID" value="TraesCS2A02G139000.1.cds1"/>
    <property type="gene ID" value="TraesCS2A02G139000"/>
</dbReference>
<sequence length="433" mass="47289">MLRSIIARSQPLLSHLRWRAAAAPGAAKPRILPLRAYATDDDTARPNGADGRTAAAESNLRRHLYVVLKERRSVTHSIYKLDVDDLHDGEHATVADEAPRRLPGRALRLGASLVGTYNDTHFDAVGSNIVMTTHSSTLSVLFAGTPYFLTLVYDTKTGKLDGGRPPHEFPPGPFDSEPDGDVLEARKWFPSHPYQSAPVGDKLWALNGEEENTPGYLAYEEPDEEWAWKMCRRPLPLDAGGGRSRVMSHAVHPDGRTVFASSSFTFSLDTRRCRSARRGDWRLPFHGRGHYDGELGAWVGIREADGTDGGVKGSPYLCSCDVPDLAGVDVEGPVPAPAWRMCDQELTFLKTPVNLGCRALVHVGHGRFCLVEVVPAASVAEGAKARGGECLLHVTVFRAEHCKNGELVVTPCRPGRSYLVPNCSLCLPGAFWI</sequence>
<dbReference type="Proteomes" id="UP000019116">
    <property type="component" value="Chromosome 2A"/>
</dbReference>
<evidence type="ECO:0000313" key="1">
    <source>
        <dbReference type="EnsemblPlants" id="TraesCS2A02G139000.1.cds1"/>
    </source>
</evidence>